<dbReference type="SUPFAM" id="SSF82153">
    <property type="entry name" value="FAS1 domain"/>
    <property type="match status" value="2"/>
</dbReference>
<feature type="domain" description="FAS1" evidence="3">
    <location>
        <begin position="67"/>
        <end position="162"/>
    </location>
</feature>
<sequence length="357" mass="38747">MAPPISPLLSFLPPLLILLTTTTTTAIPETTITSATEILSNNHHNSISLTLPLISTTLNLPSLPSATLFAPADTAFSVSSPGQPSLPLLKFHFCPRLLTPGDLLSLPYGSQLHTLLPNSSLSLTSTIFDNFVALNGVKITPHPLFYDPVFAVYDIDSFFSPTYWVDDSVSELSPGPTYSTPACHLSAPASGAYWEAAAALRSRGYSRMAGFLDMQVSQFDGDNVITVFAPKDEAMERYLGNYNDWGSVFLRHVVGCEMSWGDLVALNNNEVVLGTFLKGFGIRIEKTSEGFLSFNQNFTVSFPDFYRGDRILVHGLSGVFTVPQVDNKSADEEVSQGGSYTNTPSVVLKTISDHGEF</sequence>
<dbReference type="EMBL" id="JBDFQZ010000011">
    <property type="protein sequence ID" value="KAK9675317.1"/>
    <property type="molecule type" value="Genomic_DNA"/>
</dbReference>
<dbReference type="SMART" id="SM00554">
    <property type="entry name" value="FAS1"/>
    <property type="match status" value="2"/>
</dbReference>
<organism evidence="4 5">
    <name type="scientific">Saponaria officinalis</name>
    <name type="common">Common soapwort</name>
    <name type="synonym">Lychnis saponaria</name>
    <dbReference type="NCBI Taxonomy" id="3572"/>
    <lineage>
        <taxon>Eukaryota</taxon>
        <taxon>Viridiplantae</taxon>
        <taxon>Streptophyta</taxon>
        <taxon>Embryophyta</taxon>
        <taxon>Tracheophyta</taxon>
        <taxon>Spermatophyta</taxon>
        <taxon>Magnoliopsida</taxon>
        <taxon>eudicotyledons</taxon>
        <taxon>Gunneridae</taxon>
        <taxon>Pentapetalae</taxon>
        <taxon>Caryophyllales</taxon>
        <taxon>Caryophyllaceae</taxon>
        <taxon>Caryophylleae</taxon>
        <taxon>Saponaria</taxon>
    </lineage>
</organism>
<protein>
    <recommendedName>
        <fullName evidence="3">FAS1 domain-containing protein</fullName>
    </recommendedName>
</protein>
<feature type="domain" description="FAS1" evidence="3">
    <location>
        <begin position="226"/>
        <end position="323"/>
    </location>
</feature>
<dbReference type="Proteomes" id="UP001443914">
    <property type="component" value="Unassembled WGS sequence"/>
</dbReference>
<comment type="similarity">
    <text evidence="1">Belongs to the fasciclin-like AGP family.</text>
</comment>
<dbReference type="PANTHER" id="PTHR33985">
    <property type="entry name" value="OS02G0491300 PROTEIN-RELATED"/>
    <property type="match status" value="1"/>
</dbReference>
<dbReference type="PANTHER" id="PTHR33985:SF17">
    <property type="entry name" value="FASCICLIN-LIKE ARABINOGALACTAN PROTEIN 20"/>
    <property type="match status" value="1"/>
</dbReference>
<dbReference type="AlphaFoldDB" id="A0AAW1HFY8"/>
<accession>A0AAW1HFY8</accession>
<evidence type="ECO:0000256" key="1">
    <source>
        <dbReference type="ARBA" id="ARBA00007843"/>
    </source>
</evidence>
<dbReference type="InterPro" id="IPR000782">
    <property type="entry name" value="FAS1_domain"/>
</dbReference>
<evidence type="ECO:0000256" key="2">
    <source>
        <dbReference type="SAM" id="SignalP"/>
    </source>
</evidence>
<feature type="chain" id="PRO_5043968292" description="FAS1 domain-containing protein" evidence="2">
    <location>
        <begin position="27"/>
        <end position="357"/>
    </location>
</feature>
<evidence type="ECO:0000313" key="5">
    <source>
        <dbReference type="Proteomes" id="UP001443914"/>
    </source>
</evidence>
<dbReference type="InterPro" id="IPR036378">
    <property type="entry name" value="FAS1_dom_sf"/>
</dbReference>
<evidence type="ECO:0000313" key="4">
    <source>
        <dbReference type="EMBL" id="KAK9675317.1"/>
    </source>
</evidence>
<keyword evidence="2" id="KW-0732">Signal</keyword>
<reference evidence="4" key="1">
    <citation type="submission" date="2024-03" db="EMBL/GenBank/DDBJ databases">
        <title>WGS assembly of Saponaria officinalis var. Norfolk2.</title>
        <authorList>
            <person name="Jenkins J."/>
            <person name="Shu S."/>
            <person name="Grimwood J."/>
            <person name="Barry K."/>
            <person name="Goodstein D."/>
            <person name="Schmutz J."/>
            <person name="Leebens-Mack J."/>
            <person name="Osbourn A."/>
        </authorList>
    </citation>
    <scope>NUCLEOTIDE SEQUENCE [LARGE SCALE GENOMIC DNA]</scope>
    <source>
        <strain evidence="4">JIC</strain>
    </source>
</reference>
<name>A0AAW1HFY8_SAPOF</name>
<feature type="signal peptide" evidence="2">
    <location>
        <begin position="1"/>
        <end position="26"/>
    </location>
</feature>
<proteinExistence type="inferred from homology"/>
<dbReference type="InterPro" id="IPR052806">
    <property type="entry name" value="Fasciclin-like_AGP"/>
</dbReference>
<keyword evidence="5" id="KW-1185">Reference proteome</keyword>
<comment type="caution">
    <text evidence="4">The sequence shown here is derived from an EMBL/GenBank/DDBJ whole genome shotgun (WGS) entry which is preliminary data.</text>
</comment>
<evidence type="ECO:0000259" key="3">
    <source>
        <dbReference type="SMART" id="SM00554"/>
    </source>
</evidence>
<gene>
    <name evidence="4" type="ORF">RND81_11G000200</name>
</gene>